<feature type="domain" description="Protein kinase" evidence="15">
    <location>
        <begin position="154"/>
        <end position="421"/>
    </location>
</feature>
<dbReference type="Gene3D" id="1.10.510.10">
    <property type="entry name" value="Transferase(Phosphotransferase) domain 1"/>
    <property type="match status" value="1"/>
</dbReference>
<keyword evidence="3 13" id="KW-0723">Serine/threonine-protein kinase</keyword>
<dbReference type="PROSITE" id="PS50081">
    <property type="entry name" value="ZF_DAG_PE_2"/>
    <property type="match status" value="1"/>
</dbReference>
<dbReference type="InterPro" id="IPR034659">
    <property type="entry name" value="Atypical_PKC"/>
</dbReference>
<evidence type="ECO:0000256" key="4">
    <source>
        <dbReference type="ARBA" id="ARBA00022553"/>
    </source>
</evidence>
<dbReference type="Gene3D" id="3.30.200.20">
    <property type="entry name" value="Phosphorylase Kinase, domain 1"/>
    <property type="match status" value="1"/>
</dbReference>
<dbReference type="InterPro" id="IPR046349">
    <property type="entry name" value="C1-like_sf"/>
</dbReference>
<keyword evidence="11 12" id="KW-0067">ATP-binding</keyword>
<evidence type="ECO:0000256" key="11">
    <source>
        <dbReference type="ARBA" id="ARBA00022840"/>
    </source>
</evidence>
<dbReference type="InterPro" id="IPR000719">
    <property type="entry name" value="Prot_kinase_dom"/>
</dbReference>
<keyword evidence="8" id="KW-0863">Zinc-finger</keyword>
<evidence type="ECO:0000256" key="1">
    <source>
        <dbReference type="ARBA" id="ARBA00005490"/>
    </source>
</evidence>
<comment type="similarity">
    <text evidence="1">Belongs to the protein kinase superfamily. AGC Ser/Thr protein kinase family. PKC subfamily.</text>
</comment>
<dbReference type="InterPro" id="IPR017892">
    <property type="entry name" value="Pkinase_C"/>
</dbReference>
<keyword evidence="19" id="KW-1185">Reference proteome</keyword>
<evidence type="ECO:0000256" key="12">
    <source>
        <dbReference type="PROSITE-ProRule" id="PRU10141"/>
    </source>
</evidence>
<sequence>MTFTIVFPNVPAAPGMPCAGEDRSIYRRGARRWRKLYRVNGHIFQAKRFNRRAFCAFCQDRIWGLGRQGFKCIQCKLLVHKKCHKLVQKPCSNEHVDPVEVKEDANGESTLGRVSSVRSRAEPEPLPETPPAPAPARAEDLEPGSQRQYSLEDFELIRVIGRGSYAKVLMVELKRTKRVYAMKVIKKALVTDDEDIDWVQTEKHVFETASNHPFLVGLHSCFQTPSRLFFVIEFVRGGDLMFHMQRQRRLPEEHARFYAAEISLALHFLHERGVIYRDLKLDNVLLDHEGHIKLTDYGMCKEGVRPGDTTSTFCGTPNYIAPEILRGEEYGFSVDWWALGVLTYEMLAGRSPFDIAQAADNPDQNTEDYLFQVILEKTIRIPRSLSVKAASVLKGFLNKNPVERLGCGEGGFLDIVNHPFFKSIEWEMLEQKQVVPPFKPRLEGERDLANFPPEFTDEPVHLTPDNDTVIADIDQSEFEGFEYVNPLLMSLEDCV</sequence>
<feature type="region of interest" description="Disordered" evidence="14">
    <location>
        <begin position="102"/>
        <end position="144"/>
    </location>
</feature>
<dbReference type="Pfam" id="PF00433">
    <property type="entry name" value="Pkinase_C"/>
    <property type="match status" value="1"/>
</dbReference>
<dbReference type="InterPro" id="IPR008271">
    <property type="entry name" value="Ser/Thr_kinase_AS"/>
</dbReference>
<keyword evidence="10" id="KW-0862">Zinc</keyword>
<protein>
    <recommendedName>
        <fullName evidence="2">protein kinase C</fullName>
        <ecNumber evidence="2">2.7.11.13</ecNumber>
    </recommendedName>
</protein>
<proteinExistence type="inferred from homology"/>
<dbReference type="InterPro" id="IPR002219">
    <property type="entry name" value="PKC_DAG/PE"/>
</dbReference>
<dbReference type="SMART" id="SM00109">
    <property type="entry name" value="C1"/>
    <property type="match status" value="1"/>
</dbReference>
<feature type="domain" description="AGC-kinase C-terminal" evidence="17">
    <location>
        <begin position="422"/>
        <end position="493"/>
    </location>
</feature>
<dbReference type="SMART" id="SM00133">
    <property type="entry name" value="S_TK_X"/>
    <property type="match status" value="1"/>
</dbReference>
<dbReference type="EC" id="2.7.11.13" evidence="2"/>
<evidence type="ECO:0000256" key="7">
    <source>
        <dbReference type="ARBA" id="ARBA00022741"/>
    </source>
</evidence>
<name>A0ABN8I043_9NEOP</name>
<reference evidence="18" key="1">
    <citation type="submission" date="2022-03" db="EMBL/GenBank/DDBJ databases">
        <authorList>
            <person name="Martin H S."/>
        </authorList>
    </citation>
    <scope>NUCLEOTIDE SEQUENCE</scope>
</reference>
<feature type="binding site" evidence="12">
    <location>
        <position position="187"/>
    </location>
    <ligand>
        <name>ATP</name>
        <dbReference type="ChEBI" id="CHEBI:30616"/>
    </ligand>
</feature>
<evidence type="ECO:0000256" key="9">
    <source>
        <dbReference type="ARBA" id="ARBA00022777"/>
    </source>
</evidence>
<dbReference type="PANTHER" id="PTHR24351">
    <property type="entry name" value="RIBOSOMAL PROTEIN S6 KINASE"/>
    <property type="match status" value="1"/>
</dbReference>
<dbReference type="PROSITE" id="PS00479">
    <property type="entry name" value="ZF_DAG_PE_1"/>
    <property type="match status" value="1"/>
</dbReference>
<evidence type="ECO:0000256" key="13">
    <source>
        <dbReference type="RuleBase" id="RU000304"/>
    </source>
</evidence>
<evidence type="ECO:0000259" key="16">
    <source>
        <dbReference type="PROSITE" id="PS50081"/>
    </source>
</evidence>
<dbReference type="CDD" id="cd05588">
    <property type="entry name" value="STKc_aPKC"/>
    <property type="match status" value="1"/>
</dbReference>
<evidence type="ECO:0000313" key="18">
    <source>
        <dbReference type="EMBL" id="CAH2043270.1"/>
    </source>
</evidence>
<keyword evidence="5" id="KW-0808">Transferase</keyword>
<keyword evidence="7 12" id="KW-0547">Nucleotide-binding</keyword>
<dbReference type="InterPro" id="IPR020454">
    <property type="entry name" value="DAG/PE-bd"/>
</dbReference>
<dbReference type="InterPro" id="IPR000961">
    <property type="entry name" value="AGC-kinase_C"/>
</dbReference>
<dbReference type="Pfam" id="PF00130">
    <property type="entry name" value="C1_1"/>
    <property type="match status" value="1"/>
</dbReference>
<dbReference type="SUPFAM" id="SSF57889">
    <property type="entry name" value="Cysteine-rich domain"/>
    <property type="match status" value="1"/>
</dbReference>
<keyword evidence="6" id="KW-0479">Metal-binding</keyword>
<evidence type="ECO:0000259" key="15">
    <source>
        <dbReference type="PROSITE" id="PS50011"/>
    </source>
</evidence>
<dbReference type="CDD" id="cd20794">
    <property type="entry name" value="C1_aPKC"/>
    <property type="match status" value="1"/>
</dbReference>
<dbReference type="Pfam" id="PF00069">
    <property type="entry name" value="Pkinase"/>
    <property type="match status" value="1"/>
</dbReference>
<evidence type="ECO:0000259" key="17">
    <source>
        <dbReference type="PROSITE" id="PS51285"/>
    </source>
</evidence>
<dbReference type="Proteomes" id="UP000837857">
    <property type="component" value="Chromosome 15"/>
</dbReference>
<feature type="compositionally biased region" description="Pro residues" evidence="14">
    <location>
        <begin position="124"/>
        <end position="134"/>
    </location>
</feature>
<evidence type="ECO:0000256" key="6">
    <source>
        <dbReference type="ARBA" id="ARBA00022723"/>
    </source>
</evidence>
<dbReference type="SMART" id="SM00220">
    <property type="entry name" value="S_TKc"/>
    <property type="match status" value="1"/>
</dbReference>
<dbReference type="EMBL" id="OW152827">
    <property type="protein sequence ID" value="CAH2043270.1"/>
    <property type="molecule type" value="Genomic_DNA"/>
</dbReference>
<dbReference type="PRINTS" id="PR00008">
    <property type="entry name" value="DAGPEDOMAIN"/>
</dbReference>
<dbReference type="Gene3D" id="3.30.60.20">
    <property type="match status" value="1"/>
</dbReference>
<keyword evidence="4" id="KW-0597">Phosphoprotein</keyword>
<keyword evidence="9" id="KW-0418">Kinase</keyword>
<dbReference type="PROSITE" id="PS50011">
    <property type="entry name" value="PROTEIN_KINASE_DOM"/>
    <property type="match status" value="1"/>
</dbReference>
<evidence type="ECO:0000256" key="3">
    <source>
        <dbReference type="ARBA" id="ARBA00022527"/>
    </source>
</evidence>
<feature type="domain" description="Phorbol-ester/DAG-type" evidence="16">
    <location>
        <begin position="41"/>
        <end position="91"/>
    </location>
</feature>
<feature type="non-terminal residue" evidence="18">
    <location>
        <position position="1"/>
    </location>
</feature>
<gene>
    <name evidence="18" type="ORF">IPOD504_LOCUS4222</name>
</gene>
<dbReference type="PROSITE" id="PS00107">
    <property type="entry name" value="PROTEIN_KINASE_ATP"/>
    <property type="match status" value="1"/>
</dbReference>
<evidence type="ECO:0000256" key="8">
    <source>
        <dbReference type="ARBA" id="ARBA00022771"/>
    </source>
</evidence>
<dbReference type="InterPro" id="IPR011009">
    <property type="entry name" value="Kinase-like_dom_sf"/>
</dbReference>
<evidence type="ECO:0000256" key="14">
    <source>
        <dbReference type="SAM" id="MobiDB-lite"/>
    </source>
</evidence>
<organism evidence="18 19">
    <name type="scientific">Iphiclides podalirius</name>
    <name type="common">scarce swallowtail</name>
    <dbReference type="NCBI Taxonomy" id="110791"/>
    <lineage>
        <taxon>Eukaryota</taxon>
        <taxon>Metazoa</taxon>
        <taxon>Ecdysozoa</taxon>
        <taxon>Arthropoda</taxon>
        <taxon>Hexapoda</taxon>
        <taxon>Insecta</taxon>
        <taxon>Pterygota</taxon>
        <taxon>Neoptera</taxon>
        <taxon>Endopterygota</taxon>
        <taxon>Lepidoptera</taxon>
        <taxon>Glossata</taxon>
        <taxon>Ditrysia</taxon>
        <taxon>Papilionoidea</taxon>
        <taxon>Papilionidae</taxon>
        <taxon>Papilioninae</taxon>
        <taxon>Iphiclides</taxon>
    </lineage>
</organism>
<evidence type="ECO:0000256" key="2">
    <source>
        <dbReference type="ARBA" id="ARBA00012429"/>
    </source>
</evidence>
<evidence type="ECO:0000256" key="5">
    <source>
        <dbReference type="ARBA" id="ARBA00022679"/>
    </source>
</evidence>
<dbReference type="PROSITE" id="PS51285">
    <property type="entry name" value="AGC_KINASE_CTER"/>
    <property type="match status" value="1"/>
</dbReference>
<dbReference type="InterPro" id="IPR017441">
    <property type="entry name" value="Protein_kinase_ATP_BS"/>
</dbReference>
<feature type="compositionally biased region" description="Polar residues" evidence="14">
    <location>
        <begin position="107"/>
        <end position="118"/>
    </location>
</feature>
<evidence type="ECO:0000256" key="10">
    <source>
        <dbReference type="ARBA" id="ARBA00022833"/>
    </source>
</evidence>
<dbReference type="SUPFAM" id="SSF56112">
    <property type="entry name" value="Protein kinase-like (PK-like)"/>
    <property type="match status" value="1"/>
</dbReference>
<dbReference type="PROSITE" id="PS00108">
    <property type="entry name" value="PROTEIN_KINASE_ST"/>
    <property type="match status" value="1"/>
</dbReference>
<evidence type="ECO:0000313" key="19">
    <source>
        <dbReference type="Proteomes" id="UP000837857"/>
    </source>
</evidence>
<accession>A0ABN8I043</accession>